<dbReference type="Gene3D" id="1.10.4160.10">
    <property type="entry name" value="Hydantoin permease"/>
    <property type="match status" value="1"/>
</dbReference>
<reference evidence="2 3" key="1">
    <citation type="submission" date="2021-01" db="EMBL/GenBank/DDBJ databases">
        <title>Whole genome shotgun sequence of Catellatospora coxensis NBRC 107359.</title>
        <authorList>
            <person name="Komaki H."/>
            <person name="Tamura T."/>
        </authorList>
    </citation>
    <scope>NUCLEOTIDE SEQUENCE [LARGE SCALE GENOMIC DNA]</scope>
    <source>
        <strain evidence="2 3">NBRC 107359</strain>
    </source>
</reference>
<accession>A0A8J3L2U6</accession>
<keyword evidence="1" id="KW-0472">Membrane</keyword>
<evidence type="ECO:0000256" key="1">
    <source>
        <dbReference type="SAM" id="Phobius"/>
    </source>
</evidence>
<sequence>MARRHDGAVPLLALLAGAILMAALLFGQGTLGLRQPYGENAALTELAPRYLPDRAGVLLGAVLAAAMIGWNGFNVGLGGASLAKVTGLPGPAGALLLAGAVLAASFLPGRWNNRIAVLTTVAALALVAVCVLLLRPDSAPVTADPGGWATLADIAAIGGYVAVFALRAPDFSRGLATRRDLAICVALLVGPAILVTAAGAGVWLRTGSADVVAVLASAPGVAVYGNIFVTVGVFAPALTTTFSGALALRAVWPRLPATAGIAIVAILGGTLAAARFDRALLTWLTVLAATLPPLIIPMAVEGWRRRLGHPARLVAVWTWLPAGLAATALTVAGSPAGPVAGLAIAVVATGWQVHRQRRSVRPASPARPAR</sequence>
<keyword evidence="3" id="KW-1185">Reference proteome</keyword>
<feature type="transmembrane region" description="Helical" evidence="1">
    <location>
        <begin position="54"/>
        <end position="73"/>
    </location>
</feature>
<evidence type="ECO:0008006" key="4">
    <source>
        <dbReference type="Google" id="ProtNLM"/>
    </source>
</evidence>
<feature type="transmembrane region" description="Helical" evidence="1">
    <location>
        <begin position="255"/>
        <end position="274"/>
    </location>
</feature>
<gene>
    <name evidence="2" type="ORF">Cco03nite_33700</name>
</gene>
<dbReference type="RefSeq" id="WP_203693038.1">
    <property type="nucleotide sequence ID" value="NZ_BAAALC010000035.1"/>
</dbReference>
<dbReference type="AlphaFoldDB" id="A0A8J3L2U6"/>
<feature type="transmembrane region" description="Helical" evidence="1">
    <location>
        <begin position="181"/>
        <end position="204"/>
    </location>
</feature>
<evidence type="ECO:0000313" key="3">
    <source>
        <dbReference type="Proteomes" id="UP000630887"/>
    </source>
</evidence>
<feature type="transmembrane region" description="Helical" evidence="1">
    <location>
        <begin position="336"/>
        <end position="353"/>
    </location>
</feature>
<dbReference type="EMBL" id="BONI01000026">
    <property type="protein sequence ID" value="GIG06670.1"/>
    <property type="molecule type" value="Genomic_DNA"/>
</dbReference>
<feature type="transmembrane region" description="Helical" evidence="1">
    <location>
        <begin position="146"/>
        <end position="169"/>
    </location>
</feature>
<proteinExistence type="predicted"/>
<feature type="transmembrane region" description="Helical" evidence="1">
    <location>
        <begin position="224"/>
        <end position="248"/>
    </location>
</feature>
<protein>
    <recommendedName>
        <fullName evidence="4">Purine-cytosine permease-like protein</fullName>
    </recommendedName>
</protein>
<feature type="transmembrane region" description="Helical" evidence="1">
    <location>
        <begin position="115"/>
        <end position="134"/>
    </location>
</feature>
<keyword evidence="1" id="KW-0812">Transmembrane</keyword>
<name>A0A8J3L2U6_9ACTN</name>
<keyword evidence="1" id="KW-1133">Transmembrane helix</keyword>
<feature type="transmembrane region" description="Helical" evidence="1">
    <location>
        <begin position="280"/>
        <end position="300"/>
    </location>
</feature>
<evidence type="ECO:0000313" key="2">
    <source>
        <dbReference type="EMBL" id="GIG06670.1"/>
    </source>
</evidence>
<comment type="caution">
    <text evidence="2">The sequence shown here is derived from an EMBL/GenBank/DDBJ whole genome shotgun (WGS) entry which is preliminary data.</text>
</comment>
<organism evidence="2 3">
    <name type="scientific">Catellatospora coxensis</name>
    <dbReference type="NCBI Taxonomy" id="310354"/>
    <lineage>
        <taxon>Bacteria</taxon>
        <taxon>Bacillati</taxon>
        <taxon>Actinomycetota</taxon>
        <taxon>Actinomycetes</taxon>
        <taxon>Micromonosporales</taxon>
        <taxon>Micromonosporaceae</taxon>
        <taxon>Catellatospora</taxon>
    </lineage>
</organism>
<feature type="transmembrane region" description="Helical" evidence="1">
    <location>
        <begin position="12"/>
        <end position="33"/>
    </location>
</feature>
<feature type="transmembrane region" description="Helical" evidence="1">
    <location>
        <begin position="88"/>
        <end position="108"/>
    </location>
</feature>
<dbReference type="Proteomes" id="UP000630887">
    <property type="component" value="Unassembled WGS sequence"/>
</dbReference>